<dbReference type="KEGG" id="dfa:DFA_00443"/>
<dbReference type="InterPro" id="IPR035940">
    <property type="entry name" value="CAP_sf"/>
</dbReference>
<dbReference type="Pfam" id="PF00188">
    <property type="entry name" value="CAP"/>
    <property type="match status" value="1"/>
</dbReference>
<keyword evidence="6" id="KW-1185">Reference proteome</keyword>
<dbReference type="Pfam" id="PF00112">
    <property type="entry name" value="Peptidase_C1"/>
    <property type="match status" value="1"/>
</dbReference>
<dbReference type="PANTHER" id="PTHR12411">
    <property type="entry name" value="CYSTEINE PROTEASE FAMILY C1-RELATED"/>
    <property type="match status" value="1"/>
</dbReference>
<dbReference type="InterPro" id="IPR000169">
    <property type="entry name" value="Pept_cys_AS"/>
</dbReference>
<name>F4PRT3_CACFS</name>
<proteinExistence type="inferred from homology"/>
<dbReference type="SUPFAM" id="SSF54001">
    <property type="entry name" value="Cysteine proteinases"/>
    <property type="match status" value="1"/>
</dbReference>
<dbReference type="OrthoDB" id="17464at2759"/>
<feature type="signal peptide" evidence="2">
    <location>
        <begin position="1"/>
        <end position="19"/>
    </location>
</feature>
<evidence type="ECO:0000313" key="6">
    <source>
        <dbReference type="Proteomes" id="UP000007797"/>
    </source>
</evidence>
<dbReference type="InterPro" id="IPR014044">
    <property type="entry name" value="CAP_dom"/>
</dbReference>
<reference evidence="6" key="1">
    <citation type="journal article" date="2011" name="Genome Res.">
        <title>Phylogeny-wide analysis of social amoeba genomes highlights ancient origins for complex intercellular communication.</title>
        <authorList>
            <person name="Heidel A.J."/>
            <person name="Lawal H.M."/>
            <person name="Felder M."/>
            <person name="Schilde C."/>
            <person name="Helps N.R."/>
            <person name="Tunggal B."/>
            <person name="Rivero F."/>
            <person name="John U."/>
            <person name="Schleicher M."/>
            <person name="Eichinger L."/>
            <person name="Platzer M."/>
            <person name="Noegel A.A."/>
            <person name="Schaap P."/>
            <person name="Gloeckner G."/>
        </authorList>
    </citation>
    <scope>NUCLEOTIDE SEQUENCE [LARGE SCALE GENOMIC DNA]</scope>
    <source>
        <strain evidence="6">SH3</strain>
    </source>
</reference>
<dbReference type="RefSeq" id="XP_004358432.1">
    <property type="nucleotide sequence ID" value="XM_004358375.1"/>
</dbReference>
<comment type="similarity">
    <text evidence="1">Belongs to the peptidase C1 family.</text>
</comment>
<dbReference type="MEROPS" id="C01.A52"/>
<feature type="chain" id="PRO_5018588034" description="Gamete and mating-type specific protein A" evidence="2">
    <location>
        <begin position="20"/>
        <end position="398"/>
    </location>
</feature>
<feature type="domain" description="SCP" evidence="3">
    <location>
        <begin position="26"/>
        <end position="163"/>
    </location>
</feature>
<dbReference type="InterPro" id="IPR013128">
    <property type="entry name" value="Peptidase_C1A"/>
</dbReference>
<dbReference type="EMBL" id="GL883010">
    <property type="protein sequence ID" value="EGG20582.1"/>
    <property type="molecule type" value="Genomic_DNA"/>
</dbReference>
<evidence type="ECO:0000259" key="3">
    <source>
        <dbReference type="SMART" id="SM00198"/>
    </source>
</evidence>
<dbReference type="SMART" id="SM00198">
    <property type="entry name" value="SCP"/>
    <property type="match status" value="1"/>
</dbReference>
<evidence type="ECO:0008006" key="7">
    <source>
        <dbReference type="Google" id="ProtNLM"/>
    </source>
</evidence>
<dbReference type="OMA" id="ICDETIV"/>
<evidence type="ECO:0000256" key="1">
    <source>
        <dbReference type="ARBA" id="ARBA00008455"/>
    </source>
</evidence>
<dbReference type="Gene3D" id="3.90.70.10">
    <property type="entry name" value="Cysteine proteinases"/>
    <property type="match status" value="1"/>
</dbReference>
<feature type="domain" description="Peptidase C1A papain C-terminal" evidence="4">
    <location>
        <begin position="188"/>
        <end position="397"/>
    </location>
</feature>
<protein>
    <recommendedName>
        <fullName evidence="7">Gamete and mating-type specific protein A</fullName>
    </recommendedName>
</protein>
<evidence type="ECO:0000256" key="2">
    <source>
        <dbReference type="SAM" id="SignalP"/>
    </source>
</evidence>
<evidence type="ECO:0000259" key="4">
    <source>
        <dbReference type="SMART" id="SM00645"/>
    </source>
</evidence>
<dbReference type="STRING" id="1054147.F4PRT3"/>
<dbReference type="InterPro" id="IPR038765">
    <property type="entry name" value="Papain-like_cys_pep_sf"/>
</dbReference>
<dbReference type="PROSITE" id="PS00139">
    <property type="entry name" value="THIOL_PROTEASE_CYS"/>
    <property type="match status" value="1"/>
</dbReference>
<keyword evidence="2" id="KW-0732">Signal</keyword>
<dbReference type="InterPro" id="IPR000668">
    <property type="entry name" value="Peptidase_C1A_C"/>
</dbReference>
<dbReference type="Proteomes" id="UP000007797">
    <property type="component" value="Unassembled WGS sequence"/>
</dbReference>
<dbReference type="GO" id="GO:0008234">
    <property type="term" value="F:cysteine-type peptidase activity"/>
    <property type="evidence" value="ECO:0007669"/>
    <property type="project" value="InterPro"/>
</dbReference>
<dbReference type="GeneID" id="14872827"/>
<dbReference type="CDD" id="cd02248">
    <property type="entry name" value="Peptidase_C1A"/>
    <property type="match status" value="1"/>
</dbReference>
<dbReference type="PRINTS" id="PR00705">
    <property type="entry name" value="PAPAIN"/>
</dbReference>
<dbReference type="GO" id="GO:0006508">
    <property type="term" value="P:proteolysis"/>
    <property type="evidence" value="ECO:0007669"/>
    <property type="project" value="InterPro"/>
</dbReference>
<dbReference type="SUPFAM" id="SSF55797">
    <property type="entry name" value="PR-1-like"/>
    <property type="match status" value="1"/>
</dbReference>
<dbReference type="InterPro" id="IPR039417">
    <property type="entry name" value="Peptidase_C1A_papain-like"/>
</dbReference>
<dbReference type="Gene3D" id="3.40.33.10">
    <property type="entry name" value="CAP"/>
    <property type="match status" value="1"/>
</dbReference>
<accession>F4PRT3</accession>
<organism evidence="5 6">
    <name type="scientific">Cavenderia fasciculata</name>
    <name type="common">Slime mold</name>
    <name type="synonym">Dictyostelium fasciculatum</name>
    <dbReference type="NCBI Taxonomy" id="261658"/>
    <lineage>
        <taxon>Eukaryota</taxon>
        <taxon>Amoebozoa</taxon>
        <taxon>Evosea</taxon>
        <taxon>Eumycetozoa</taxon>
        <taxon>Dictyostelia</taxon>
        <taxon>Acytosteliales</taxon>
        <taxon>Cavenderiaceae</taxon>
        <taxon>Cavenderia</taxon>
    </lineage>
</organism>
<evidence type="ECO:0000313" key="5">
    <source>
        <dbReference type="EMBL" id="EGG20582.1"/>
    </source>
</evidence>
<dbReference type="SMART" id="SM00645">
    <property type="entry name" value="Pept_C1"/>
    <property type="match status" value="1"/>
</dbReference>
<sequence length="398" mass="44708">MKLLFIGLSVLFISSFVNCEGPLTSQEIQTLITYHNNWRLSPDPASAGPLTALTYNYDIAATLQAHVNKCDFTFSPATRYGAVNEWIYWWTPQYFNMESQMNLLWGQRLNYDWNTGACLPDKSCLPWVFTVWNATTNFGCAKVDCGERLIMACDYNPPGGYSGVKPYQLAPVTPTPAPTPSPTPVPPTSNNIDWRPFLTPIRHQGQCGSCWTFGSVAAIESRYLIKNGLAEINTLDLSEQNGVNCLRFGCNGGWSQLFFETFMEKGLAYEKDMPYLAADQPTCSYDIGTPRFRFSSYGTVPRFNKQAMIDELRNGPITVSLWVDDAFQSYSGGIFNCQTVYTTTNHIVTLIGYNADQDYWILRNSWGKYWGTGGGNMLLTAANDNCYMLGYSSYYPII</sequence>
<gene>
    <name evidence="5" type="ORF">DFA_00443</name>
</gene>
<dbReference type="AlphaFoldDB" id="F4PRT3"/>